<dbReference type="RefSeq" id="WP_119078159.1">
    <property type="nucleotide sequence ID" value="NZ_CP029600.1"/>
</dbReference>
<dbReference type="Proteomes" id="UP000246099">
    <property type="component" value="Chromosome"/>
</dbReference>
<proteinExistence type="predicted"/>
<dbReference type="PROSITE" id="PS51257">
    <property type="entry name" value="PROKAR_LIPOPROTEIN"/>
    <property type="match status" value="1"/>
</dbReference>
<evidence type="ECO:0000256" key="1">
    <source>
        <dbReference type="SAM" id="SignalP"/>
    </source>
</evidence>
<accession>A0ABM6WDP0</accession>
<dbReference type="EMBL" id="CP029600">
    <property type="protein sequence ID" value="AWO01951.1"/>
    <property type="molecule type" value="Genomic_DNA"/>
</dbReference>
<feature type="chain" id="PRO_5047197778" description="Viral A-type inclusion protein" evidence="1">
    <location>
        <begin position="27"/>
        <end position="148"/>
    </location>
</feature>
<evidence type="ECO:0000313" key="3">
    <source>
        <dbReference type="Proteomes" id="UP000246099"/>
    </source>
</evidence>
<protein>
    <recommendedName>
        <fullName evidence="4">Viral A-type inclusion protein</fullName>
    </recommendedName>
</protein>
<name>A0ABM6WDP0_9BACT</name>
<organism evidence="2 3">
    <name type="scientific">Chitinophaga alhagiae</name>
    <dbReference type="NCBI Taxonomy" id="2203219"/>
    <lineage>
        <taxon>Bacteria</taxon>
        <taxon>Pseudomonadati</taxon>
        <taxon>Bacteroidota</taxon>
        <taxon>Chitinophagia</taxon>
        <taxon>Chitinophagales</taxon>
        <taxon>Chitinophagaceae</taxon>
        <taxon>Chitinophaga</taxon>
    </lineage>
</organism>
<evidence type="ECO:0008006" key="4">
    <source>
        <dbReference type="Google" id="ProtNLM"/>
    </source>
</evidence>
<keyword evidence="1" id="KW-0732">Signal</keyword>
<feature type="signal peptide" evidence="1">
    <location>
        <begin position="1"/>
        <end position="26"/>
    </location>
</feature>
<reference evidence="2 3" key="1">
    <citation type="submission" date="2018-05" db="EMBL/GenBank/DDBJ databases">
        <title>Chitinophaga sp. nov., isolated from rhizosphere soil of Alhagi.</title>
        <authorList>
            <person name="Liu Y."/>
        </authorList>
    </citation>
    <scope>NUCLEOTIDE SEQUENCE [LARGE SCALE GENOMIC DNA]</scope>
    <source>
        <strain evidence="2 3">T22</strain>
    </source>
</reference>
<keyword evidence="3" id="KW-1185">Reference proteome</keyword>
<evidence type="ECO:0000313" key="2">
    <source>
        <dbReference type="EMBL" id="AWO01951.1"/>
    </source>
</evidence>
<sequence>MYKHLIRMLPLAAVLALAACQGGAPAGNSAAVADSLLVDSLAQQVMDVHDEGMAKMMVIRRLKTRVTEVTDSIGASKKAAAPYMQAGTLLDSANNAMNTWMHAYDMKMEGKTTEEKKAYLQNEMKKISDVKDLMLKSIADAKQLLKEE</sequence>
<gene>
    <name evidence="2" type="ORF">DLD77_09700</name>
</gene>